<name>A0A5J4IRU9_9FLAO</name>
<evidence type="ECO:0000313" key="3">
    <source>
        <dbReference type="EMBL" id="GER60669.1"/>
    </source>
</evidence>
<dbReference type="NCBIfam" id="TIGR04183">
    <property type="entry name" value="Por_Secre_tail"/>
    <property type="match status" value="1"/>
</dbReference>
<comment type="caution">
    <text evidence="3">The sequence shown here is derived from an EMBL/GenBank/DDBJ whole genome shotgun (WGS) entry which is preliminary data.</text>
</comment>
<sequence>MKKITSKNLGKKLASYGALTVAIAGVSDATGQIQYTDVDPDETLTGTRFMLDLNGDAIVDYEISNDGVLSGATPGTTARIYTSTGNANSVLGMNAGGNYNYPFALSEGSPIDGAEADWIANANYQTLNWQGCAYTNSQWCDGQVDKYAALRVNVDGDQLYGWVRMDIPADASSITIKDYAFNTVAGEGLEAGEGVLGLNDNDFAPLVYFVADSKLNVSTQGNLENITLYSLTGQQVSNKNLSGNDGAVDISSLAAGMYVANITVDGVQRSIKIVKK</sequence>
<evidence type="ECO:0000313" key="4">
    <source>
        <dbReference type="Proteomes" id="UP000326509"/>
    </source>
</evidence>
<keyword evidence="4" id="KW-1185">Reference proteome</keyword>
<protein>
    <recommendedName>
        <fullName evidence="2">Secretion system C-terminal sorting domain-containing protein</fullName>
    </recommendedName>
</protein>
<keyword evidence="1" id="KW-0732">Signal</keyword>
<accession>A0A5J4IRU9</accession>
<dbReference type="Pfam" id="PF18962">
    <property type="entry name" value="Por_Secre_tail"/>
    <property type="match status" value="1"/>
</dbReference>
<dbReference type="InterPro" id="IPR026444">
    <property type="entry name" value="Secre_tail"/>
</dbReference>
<dbReference type="EMBL" id="BKCG01000009">
    <property type="protein sequence ID" value="GER60669.1"/>
    <property type="molecule type" value="Genomic_DNA"/>
</dbReference>
<feature type="domain" description="Secretion system C-terminal sorting" evidence="2">
    <location>
        <begin position="212"/>
        <end position="270"/>
    </location>
</feature>
<organism evidence="3 4">
    <name type="scientific">Patiriisocius marinus</name>
    <dbReference type="NCBI Taxonomy" id="1397112"/>
    <lineage>
        <taxon>Bacteria</taxon>
        <taxon>Pseudomonadati</taxon>
        <taxon>Bacteroidota</taxon>
        <taxon>Flavobacteriia</taxon>
        <taxon>Flavobacteriales</taxon>
        <taxon>Flavobacteriaceae</taxon>
        <taxon>Patiriisocius</taxon>
    </lineage>
</organism>
<reference evidence="3 4" key="1">
    <citation type="submission" date="2019-08" db="EMBL/GenBank/DDBJ databases">
        <title>Draft genome sequence of Ulvibacter marinus type strain NBRC 109484.</title>
        <authorList>
            <person name="Kawano K."/>
            <person name="Ushijima N."/>
            <person name="Kihara M."/>
            <person name="Itoh H."/>
        </authorList>
    </citation>
    <scope>NUCLEOTIDE SEQUENCE [LARGE SCALE GENOMIC DNA]</scope>
    <source>
        <strain evidence="3 4">NBRC 109484</strain>
    </source>
</reference>
<gene>
    <name evidence="3" type="ORF">ULMA_27770</name>
</gene>
<proteinExistence type="predicted"/>
<evidence type="ECO:0000259" key="2">
    <source>
        <dbReference type="Pfam" id="PF18962"/>
    </source>
</evidence>
<dbReference type="AlphaFoldDB" id="A0A5J4IRU9"/>
<dbReference type="Proteomes" id="UP000326509">
    <property type="component" value="Unassembled WGS sequence"/>
</dbReference>
<dbReference type="OrthoDB" id="1134604at2"/>
<dbReference type="RefSeq" id="WP_151675101.1">
    <property type="nucleotide sequence ID" value="NZ_BKCG01000009.1"/>
</dbReference>
<evidence type="ECO:0000256" key="1">
    <source>
        <dbReference type="ARBA" id="ARBA00022729"/>
    </source>
</evidence>